<dbReference type="PROSITE" id="PS50198">
    <property type="entry name" value="PPIC_PPIASE_2"/>
    <property type="match status" value="2"/>
</dbReference>
<dbReference type="RefSeq" id="WP_188956540.1">
    <property type="nucleotide sequence ID" value="NZ_BMIB01000004.1"/>
</dbReference>
<keyword evidence="2" id="KW-0413">Isomerase</keyword>
<keyword evidence="2" id="KW-0697">Rotamase</keyword>
<dbReference type="InterPro" id="IPR000297">
    <property type="entry name" value="PPIase_PpiC"/>
</dbReference>
<evidence type="ECO:0000256" key="3">
    <source>
        <dbReference type="SAM" id="SignalP"/>
    </source>
</evidence>
<evidence type="ECO:0000313" key="5">
    <source>
        <dbReference type="EMBL" id="GGH77810.1"/>
    </source>
</evidence>
<feature type="signal peptide" evidence="3">
    <location>
        <begin position="1"/>
        <end position="20"/>
    </location>
</feature>
<dbReference type="Proteomes" id="UP000627292">
    <property type="component" value="Unassembled WGS sequence"/>
</dbReference>
<proteinExistence type="predicted"/>
<dbReference type="Pfam" id="PF00639">
    <property type="entry name" value="Rotamase"/>
    <property type="match status" value="2"/>
</dbReference>
<evidence type="ECO:0000256" key="1">
    <source>
        <dbReference type="ARBA" id="ARBA00022729"/>
    </source>
</evidence>
<feature type="chain" id="PRO_5037526576" description="PpiC domain-containing protein" evidence="3">
    <location>
        <begin position="21"/>
        <end position="458"/>
    </location>
</feature>
<dbReference type="InterPro" id="IPR027304">
    <property type="entry name" value="Trigger_fact/SurA_dom_sf"/>
</dbReference>
<evidence type="ECO:0000259" key="4">
    <source>
        <dbReference type="PROSITE" id="PS50198"/>
    </source>
</evidence>
<dbReference type="InterPro" id="IPR046357">
    <property type="entry name" value="PPIase_dom_sf"/>
</dbReference>
<organism evidence="5 6">
    <name type="scientific">Filimonas zeae</name>
    <dbReference type="NCBI Taxonomy" id="1737353"/>
    <lineage>
        <taxon>Bacteria</taxon>
        <taxon>Pseudomonadati</taxon>
        <taxon>Bacteroidota</taxon>
        <taxon>Chitinophagia</taxon>
        <taxon>Chitinophagales</taxon>
        <taxon>Chitinophagaceae</taxon>
        <taxon>Filimonas</taxon>
    </lineage>
</organism>
<dbReference type="Gene3D" id="1.10.4030.10">
    <property type="entry name" value="Porin chaperone SurA, peptide-binding domain"/>
    <property type="match status" value="1"/>
</dbReference>
<reference evidence="5" key="1">
    <citation type="journal article" date="2014" name="Int. J. Syst. Evol. Microbiol.">
        <title>Complete genome sequence of Corynebacterium casei LMG S-19264T (=DSM 44701T), isolated from a smear-ripened cheese.</title>
        <authorList>
            <consortium name="US DOE Joint Genome Institute (JGI-PGF)"/>
            <person name="Walter F."/>
            <person name="Albersmeier A."/>
            <person name="Kalinowski J."/>
            <person name="Ruckert C."/>
        </authorList>
    </citation>
    <scope>NUCLEOTIDE SEQUENCE</scope>
    <source>
        <strain evidence="5">CGMCC 1.15290</strain>
    </source>
</reference>
<dbReference type="SUPFAM" id="SSF109998">
    <property type="entry name" value="Triger factor/SurA peptide-binding domain-like"/>
    <property type="match status" value="1"/>
</dbReference>
<dbReference type="PANTHER" id="PTHR47637:SF1">
    <property type="entry name" value="CHAPERONE SURA"/>
    <property type="match status" value="1"/>
</dbReference>
<sequence>MKKVFICSLLVFGAMIMAKAQSKKFLIDNIAAQVGDKIILRSDILNAIADYKRQGAPVIPDQCDILESELIRKALVLQAQRDSLVVTDDEIEALLDNQVRGFIQMYGTQQILEEIAGKTVYQIKDDFRPIFRERKLADQMRGKILDGVRVTPVEVKAFYDKIPKDSLAFYESELEISQIIVYPKPNRDVEEYVTNQLNDMKKQVENGTKTFELLAKLYSQDPGVKENGGQYNLNRNDKGMWDPTFLSTAFRLKEGQISNVFRSKFGLHILQLVSRSGDDAVVRHILRIPTVTEDEIKDAKNKLDSIRGKIQAGAFTFNEAVNKHSDDENSKFNGGAISNKQDGSNYLTIDGLDKDMVTLLKGMKVGDISAPQSFTDERGRNAVRMILLKSRTEPHRENLKDDYDRVAKRVMEEKKEHVMRKWFAEHIPGYYINIDKDFAGCKNLEQWRHSVNNATAAQ</sequence>
<evidence type="ECO:0000256" key="2">
    <source>
        <dbReference type="PROSITE-ProRule" id="PRU00278"/>
    </source>
</evidence>
<accession>A0A917J2C9</accession>
<name>A0A917J2C9_9BACT</name>
<reference evidence="5" key="2">
    <citation type="submission" date="2020-09" db="EMBL/GenBank/DDBJ databases">
        <authorList>
            <person name="Sun Q."/>
            <person name="Zhou Y."/>
        </authorList>
    </citation>
    <scope>NUCLEOTIDE SEQUENCE</scope>
    <source>
        <strain evidence="5">CGMCC 1.15290</strain>
    </source>
</reference>
<gene>
    <name evidence="5" type="ORF">GCM10011379_44720</name>
</gene>
<comment type="caution">
    <text evidence="5">The sequence shown here is derived from an EMBL/GenBank/DDBJ whole genome shotgun (WGS) entry which is preliminary data.</text>
</comment>
<dbReference type="SUPFAM" id="SSF54534">
    <property type="entry name" value="FKBP-like"/>
    <property type="match status" value="2"/>
</dbReference>
<feature type="domain" description="PpiC" evidence="4">
    <location>
        <begin position="171"/>
        <end position="274"/>
    </location>
</feature>
<protein>
    <recommendedName>
        <fullName evidence="4">PpiC domain-containing protein</fullName>
    </recommendedName>
</protein>
<dbReference type="InterPro" id="IPR050280">
    <property type="entry name" value="OMP_Chaperone_SurA"/>
</dbReference>
<dbReference type="AlphaFoldDB" id="A0A917J2C9"/>
<keyword evidence="6" id="KW-1185">Reference proteome</keyword>
<dbReference type="GO" id="GO:0003755">
    <property type="term" value="F:peptidyl-prolyl cis-trans isomerase activity"/>
    <property type="evidence" value="ECO:0007669"/>
    <property type="project" value="UniProtKB-KW"/>
</dbReference>
<feature type="domain" description="PpiC" evidence="4">
    <location>
        <begin position="277"/>
        <end position="371"/>
    </location>
</feature>
<dbReference type="EMBL" id="BMIB01000004">
    <property type="protein sequence ID" value="GGH77810.1"/>
    <property type="molecule type" value="Genomic_DNA"/>
</dbReference>
<dbReference type="PANTHER" id="PTHR47637">
    <property type="entry name" value="CHAPERONE SURA"/>
    <property type="match status" value="1"/>
</dbReference>
<keyword evidence="1 3" id="KW-0732">Signal</keyword>
<evidence type="ECO:0000313" key="6">
    <source>
        <dbReference type="Proteomes" id="UP000627292"/>
    </source>
</evidence>
<dbReference type="Gene3D" id="3.10.50.40">
    <property type="match status" value="2"/>
</dbReference>